<dbReference type="PANTHER" id="PTHR30108">
    <property type="entry name" value="3-OCTAPRENYL-4-HYDROXYBENZOATE CARBOXY-LYASE-RELATED"/>
    <property type="match status" value="1"/>
</dbReference>
<feature type="domain" description="3-octaprenyl-4-hydroxybenzoate carboxy-lyase-like C-terminal" evidence="3">
    <location>
        <begin position="323"/>
        <end position="444"/>
    </location>
</feature>
<evidence type="ECO:0000259" key="3">
    <source>
        <dbReference type="Pfam" id="PF20696"/>
    </source>
</evidence>
<sequence>MGYDNLRQWIEQLRKDKDLAVIDTPVDPYLELAEIHRRVVREEGPALLFTHVKGTPFPVATNLFGTVRRVNQAFGTRPEQLMKSLTGAVETLLPPTPSAIWKEKGLLYDLLKVGVKDVPQGEAPVLGICRSTDPLQELPRITSWHEDGGPLITLPLVYTESITNPLNRNLGMYRVQIYDDNTTGVHWQIHKGGGFHHREAELLGEALPVSVFLGGPPALIAAAIAPLPERLPELLLASLMLGRRLPMVKDPMGGHRIPAESEFAIRGLVTPLERRPEGPFGDPYGYYSRQHDFPVLHVQRMWHRKDAIYPATIAGKPRQEDYYLKDFLQRLLSPAYPLLMPSVKALWSYTEAGSHSLASAVVRESYSREALASAFRILGEGQLSLTKFLLLTNEPVDLCDFPKLLETVLERFDPQTDLVVLNNTAQDTSDYTGHKLNRGSKGVMMGIGSPVRVLPRTYNEGVLPGITGVVPYCGGCLTVSGASYIDDPELPLRLIAELRQNETEWPLVILVDHAAETAQTQTSFLWTVFTRFNPASDIYAESEVNRHHIGYKLPIVIDARMKPDYPDELEPCGDIVKVVDQNWKNYFPMLTKLS</sequence>
<dbReference type="Pfam" id="PF01977">
    <property type="entry name" value="UbiD"/>
    <property type="match status" value="1"/>
</dbReference>
<reference evidence="4 5" key="1">
    <citation type="submission" date="2016-10" db="EMBL/GenBank/DDBJ databases">
        <title>Paenibacillus species isolates.</title>
        <authorList>
            <person name="Beno S.M."/>
        </authorList>
    </citation>
    <scope>NUCLEOTIDE SEQUENCE [LARGE SCALE GENOMIC DNA]</scope>
    <source>
        <strain evidence="4 5">FSL H7-0744</strain>
    </source>
</reference>
<evidence type="ECO:0000259" key="2">
    <source>
        <dbReference type="Pfam" id="PF20695"/>
    </source>
</evidence>
<dbReference type="InterPro" id="IPR049381">
    <property type="entry name" value="UbiD-like_C"/>
</dbReference>
<dbReference type="Pfam" id="PF20696">
    <property type="entry name" value="UbiD_C"/>
    <property type="match status" value="1"/>
</dbReference>
<keyword evidence="5" id="KW-1185">Reference proteome</keyword>
<evidence type="ECO:0000313" key="5">
    <source>
        <dbReference type="Proteomes" id="UP000187412"/>
    </source>
</evidence>
<evidence type="ECO:0000259" key="1">
    <source>
        <dbReference type="Pfam" id="PF01977"/>
    </source>
</evidence>
<dbReference type="SUPFAM" id="SSF50475">
    <property type="entry name" value="FMN-binding split barrel"/>
    <property type="match status" value="1"/>
</dbReference>
<feature type="domain" description="3-octaprenyl-4-hydroxybenzoate carboxy-lyase-like Rift-related" evidence="1">
    <location>
        <begin position="132"/>
        <end position="317"/>
    </location>
</feature>
<dbReference type="Pfam" id="PF20695">
    <property type="entry name" value="UbiD_N"/>
    <property type="match status" value="1"/>
</dbReference>
<dbReference type="SUPFAM" id="SSF143968">
    <property type="entry name" value="UbiD C-terminal domain-like"/>
    <property type="match status" value="2"/>
</dbReference>
<dbReference type="InterPro" id="IPR002830">
    <property type="entry name" value="UbiD"/>
</dbReference>
<dbReference type="InterPro" id="IPR049383">
    <property type="entry name" value="UbiD-like_N"/>
</dbReference>
<dbReference type="NCBIfam" id="TIGR00148">
    <property type="entry name" value="UbiD family decarboxylase"/>
    <property type="match status" value="1"/>
</dbReference>
<evidence type="ECO:0000313" key="4">
    <source>
        <dbReference type="EMBL" id="OMD45239.1"/>
    </source>
</evidence>
<gene>
    <name evidence="4" type="ORF">BSK56_20430</name>
</gene>
<protein>
    <submittedName>
        <fullName evidence="4">4-hydroxybenzoate decarboxylase</fullName>
    </submittedName>
</protein>
<proteinExistence type="predicted"/>
<comment type="caution">
    <text evidence="4">The sequence shown here is derived from an EMBL/GenBank/DDBJ whole genome shotgun (WGS) entry which is preliminary data.</text>
</comment>
<feature type="domain" description="3-octaprenyl-4-hydroxybenzoate carboxy-lyase-like N-terminal" evidence="2">
    <location>
        <begin position="10"/>
        <end position="85"/>
    </location>
</feature>
<dbReference type="PANTHER" id="PTHR30108:SF7">
    <property type="entry name" value="3-POLYPRENYL-4-HYDROXYBENZOATE DECARBOXYLASE"/>
    <property type="match status" value="1"/>
</dbReference>
<dbReference type="InterPro" id="IPR048304">
    <property type="entry name" value="UbiD_Rift_dom"/>
</dbReference>
<organism evidence="4 5">
    <name type="scientific">Paenibacillus borealis</name>
    <dbReference type="NCBI Taxonomy" id="160799"/>
    <lineage>
        <taxon>Bacteria</taxon>
        <taxon>Bacillati</taxon>
        <taxon>Bacillota</taxon>
        <taxon>Bacilli</taxon>
        <taxon>Bacillales</taxon>
        <taxon>Paenibacillaceae</taxon>
        <taxon>Paenibacillus</taxon>
    </lineage>
</organism>
<accession>A0ABX3H470</accession>
<dbReference type="Proteomes" id="UP000187412">
    <property type="component" value="Unassembled WGS sequence"/>
</dbReference>
<dbReference type="RefSeq" id="WP_076112521.1">
    <property type="nucleotide sequence ID" value="NZ_MPTB01000027.1"/>
</dbReference>
<name>A0ABX3H470_PAEBO</name>
<dbReference type="EMBL" id="MPTB01000027">
    <property type="protein sequence ID" value="OMD45239.1"/>
    <property type="molecule type" value="Genomic_DNA"/>
</dbReference>
<dbReference type="Gene3D" id="3.40.1670.10">
    <property type="entry name" value="UbiD C-terminal domain-like"/>
    <property type="match status" value="1"/>
</dbReference>